<evidence type="ECO:0000313" key="4">
    <source>
        <dbReference type="Proteomes" id="UP001302812"/>
    </source>
</evidence>
<dbReference type="AlphaFoldDB" id="A0AAN6YVA1"/>
<organism evidence="3 4">
    <name type="scientific">Canariomyces notabilis</name>
    <dbReference type="NCBI Taxonomy" id="2074819"/>
    <lineage>
        <taxon>Eukaryota</taxon>
        <taxon>Fungi</taxon>
        <taxon>Dikarya</taxon>
        <taxon>Ascomycota</taxon>
        <taxon>Pezizomycotina</taxon>
        <taxon>Sordariomycetes</taxon>
        <taxon>Sordariomycetidae</taxon>
        <taxon>Sordariales</taxon>
        <taxon>Chaetomiaceae</taxon>
        <taxon>Canariomyces</taxon>
    </lineage>
</organism>
<feature type="compositionally biased region" description="Polar residues" evidence="1">
    <location>
        <begin position="426"/>
        <end position="435"/>
    </location>
</feature>
<keyword evidence="4" id="KW-1185">Reference proteome</keyword>
<proteinExistence type="predicted"/>
<feature type="compositionally biased region" description="Basic and acidic residues" evidence="1">
    <location>
        <begin position="415"/>
        <end position="425"/>
    </location>
</feature>
<gene>
    <name evidence="3" type="ORF">N656DRAFT_704528</name>
</gene>
<keyword evidence="2" id="KW-0812">Transmembrane</keyword>
<feature type="compositionally biased region" description="Basic residues" evidence="1">
    <location>
        <begin position="460"/>
        <end position="470"/>
    </location>
</feature>
<comment type="caution">
    <text evidence="3">The sequence shown here is derived from an EMBL/GenBank/DDBJ whole genome shotgun (WGS) entry which is preliminary data.</text>
</comment>
<dbReference type="GeneID" id="89935314"/>
<accession>A0AAN6YVA1</accession>
<reference evidence="3" key="1">
    <citation type="journal article" date="2023" name="Mol. Phylogenet. Evol.">
        <title>Genome-scale phylogeny and comparative genomics of the fungal order Sordariales.</title>
        <authorList>
            <person name="Hensen N."/>
            <person name="Bonometti L."/>
            <person name="Westerberg I."/>
            <person name="Brannstrom I.O."/>
            <person name="Guillou S."/>
            <person name="Cros-Aarteil S."/>
            <person name="Calhoun S."/>
            <person name="Haridas S."/>
            <person name="Kuo A."/>
            <person name="Mondo S."/>
            <person name="Pangilinan J."/>
            <person name="Riley R."/>
            <person name="LaButti K."/>
            <person name="Andreopoulos B."/>
            <person name="Lipzen A."/>
            <person name="Chen C."/>
            <person name="Yan M."/>
            <person name="Daum C."/>
            <person name="Ng V."/>
            <person name="Clum A."/>
            <person name="Steindorff A."/>
            <person name="Ohm R.A."/>
            <person name="Martin F."/>
            <person name="Silar P."/>
            <person name="Natvig D.O."/>
            <person name="Lalanne C."/>
            <person name="Gautier V."/>
            <person name="Ament-Velasquez S.L."/>
            <person name="Kruys A."/>
            <person name="Hutchinson M.I."/>
            <person name="Powell A.J."/>
            <person name="Barry K."/>
            <person name="Miller A.N."/>
            <person name="Grigoriev I.V."/>
            <person name="Debuchy R."/>
            <person name="Gladieux P."/>
            <person name="Hiltunen Thoren M."/>
            <person name="Johannesson H."/>
        </authorList>
    </citation>
    <scope>NUCLEOTIDE SEQUENCE</scope>
    <source>
        <strain evidence="3">CBS 508.74</strain>
    </source>
</reference>
<reference evidence="3" key="2">
    <citation type="submission" date="2023-05" db="EMBL/GenBank/DDBJ databases">
        <authorList>
            <consortium name="Lawrence Berkeley National Laboratory"/>
            <person name="Steindorff A."/>
            <person name="Hensen N."/>
            <person name="Bonometti L."/>
            <person name="Westerberg I."/>
            <person name="Brannstrom I.O."/>
            <person name="Guillou S."/>
            <person name="Cros-Aarteil S."/>
            <person name="Calhoun S."/>
            <person name="Haridas S."/>
            <person name="Kuo A."/>
            <person name="Mondo S."/>
            <person name="Pangilinan J."/>
            <person name="Riley R."/>
            <person name="Labutti K."/>
            <person name="Andreopoulos B."/>
            <person name="Lipzen A."/>
            <person name="Chen C."/>
            <person name="Yanf M."/>
            <person name="Daum C."/>
            <person name="Ng V."/>
            <person name="Clum A."/>
            <person name="Ohm R."/>
            <person name="Martin F."/>
            <person name="Silar P."/>
            <person name="Natvig D."/>
            <person name="Lalanne C."/>
            <person name="Gautier V."/>
            <person name="Ament-Velasquez S.L."/>
            <person name="Kruys A."/>
            <person name="Hutchinson M.I."/>
            <person name="Powell A.J."/>
            <person name="Barry K."/>
            <person name="Miller A.N."/>
            <person name="Grigoriev I.V."/>
            <person name="Debuchy R."/>
            <person name="Gladieux P."/>
            <person name="Thoren M.H."/>
            <person name="Johannesson H."/>
        </authorList>
    </citation>
    <scope>NUCLEOTIDE SEQUENCE</scope>
    <source>
        <strain evidence="3">CBS 508.74</strain>
    </source>
</reference>
<dbReference type="EMBL" id="MU853335">
    <property type="protein sequence ID" value="KAK4115341.1"/>
    <property type="molecule type" value="Genomic_DNA"/>
</dbReference>
<feature type="transmembrane region" description="Helical" evidence="2">
    <location>
        <begin position="59"/>
        <end position="79"/>
    </location>
</feature>
<feature type="region of interest" description="Disordered" evidence="1">
    <location>
        <begin position="397"/>
        <end position="504"/>
    </location>
</feature>
<protein>
    <submittedName>
        <fullName evidence="3">Uncharacterized protein</fullName>
    </submittedName>
</protein>
<evidence type="ECO:0000256" key="2">
    <source>
        <dbReference type="SAM" id="Phobius"/>
    </source>
</evidence>
<name>A0AAN6YVA1_9PEZI</name>
<evidence type="ECO:0000256" key="1">
    <source>
        <dbReference type="SAM" id="MobiDB-lite"/>
    </source>
</evidence>
<feature type="compositionally biased region" description="Basic and acidic residues" evidence="1">
    <location>
        <begin position="450"/>
        <end position="459"/>
    </location>
</feature>
<dbReference type="RefSeq" id="XP_064672911.1">
    <property type="nucleotide sequence ID" value="XM_064811189.1"/>
</dbReference>
<keyword evidence="2" id="KW-1133">Transmembrane helix</keyword>
<dbReference type="Proteomes" id="UP001302812">
    <property type="component" value="Unassembled WGS sequence"/>
</dbReference>
<feature type="transmembrane region" description="Helical" evidence="2">
    <location>
        <begin position="12"/>
        <end position="30"/>
    </location>
</feature>
<evidence type="ECO:0000313" key="3">
    <source>
        <dbReference type="EMBL" id="KAK4115341.1"/>
    </source>
</evidence>
<sequence length="546" mass="59820">MAPVAIDEEPGYWPLIQAISHVSAAAYLSYTVGRSLYQSHQALGPAQDTRHRIAQRSKLTTAFGSLAALGLVFAITSAWNHASLSYKVWASERGIEVPTSLFGSHESSTNNATAASLQLRRWLRDTPVYMDALEIVAEKPRRQWWGQQSELAKAAFTTLLAIEGRRRRIPHLWAYALLSIYVNLSFAQNLFYIALLLNPSANLTRESSSPNILDQLFPQKSGNWCPRLPALLAPLFLKYAATVWLPYAAGTPRFATAATVNNILTLAPLVLPMIIPESWGTVHPDPHDAYRSITKLYNAMTMASALLHARSTVTSLYYNLPGSYKHRHSIKIPFDTEKRSKWERSATAIEKVLGSMADHPAVAAVGKDVLLCALSLGLWAAVRAVDVSKMIQSVSPIHTTPASPFGDAPMTTTQKFDHSVHEEPQKPTSAPSMSLRNRDLPARTIVPGIHTKEAADPLHHTPRRRGRPRKIKIEPEPGPGLEDQKGTTDDETYEPSPKVKAEVGLGDVVPDDEFDWEPASLAWALTALGGLGVGSAAVFGAECISR</sequence>
<keyword evidence="2" id="KW-0472">Membrane</keyword>